<dbReference type="OrthoDB" id="9772100at2"/>
<organism evidence="11 12">
    <name type="scientific">Oceanisphaera arctica</name>
    <dbReference type="NCBI Taxonomy" id="641510"/>
    <lineage>
        <taxon>Bacteria</taxon>
        <taxon>Pseudomonadati</taxon>
        <taxon>Pseudomonadota</taxon>
        <taxon>Gammaproteobacteria</taxon>
        <taxon>Aeromonadales</taxon>
        <taxon>Aeromonadaceae</taxon>
        <taxon>Oceanisphaera</taxon>
    </lineage>
</organism>
<reference evidence="12" key="1">
    <citation type="submission" date="2016-11" db="EMBL/GenBank/DDBJ databases">
        <authorList>
            <person name="Sisinthy S."/>
            <person name="Ara S."/>
            <person name="Gundlapally S.R."/>
        </authorList>
    </citation>
    <scope>NUCLEOTIDE SEQUENCE [LARGE SCALE GENOMIC DNA]</scope>
    <source>
        <strain evidence="12">V1-41</strain>
    </source>
</reference>
<dbReference type="PANTHER" id="PTHR43065:SF10">
    <property type="entry name" value="PEROXIDE STRESS-ACTIVATED HISTIDINE KINASE MAK3"/>
    <property type="match status" value="1"/>
</dbReference>
<dbReference type="Pfam" id="PF02518">
    <property type="entry name" value="HATPase_c"/>
    <property type="match status" value="1"/>
</dbReference>
<dbReference type="EC" id="2.7.13.3" evidence="2"/>
<evidence type="ECO:0000256" key="5">
    <source>
        <dbReference type="ARBA" id="ARBA00022741"/>
    </source>
</evidence>
<keyword evidence="9" id="KW-0812">Transmembrane</keyword>
<dbReference type="EMBL" id="MPZM01000022">
    <property type="protein sequence ID" value="PPL15972.1"/>
    <property type="molecule type" value="Genomic_DNA"/>
</dbReference>
<keyword evidence="4" id="KW-0808">Transferase</keyword>
<evidence type="ECO:0000256" key="4">
    <source>
        <dbReference type="ARBA" id="ARBA00022679"/>
    </source>
</evidence>
<dbReference type="Gene3D" id="3.40.190.10">
    <property type="entry name" value="Periplasmic binding protein-like II"/>
    <property type="match status" value="2"/>
</dbReference>
<dbReference type="GO" id="GO:0005524">
    <property type="term" value="F:ATP binding"/>
    <property type="evidence" value="ECO:0007669"/>
    <property type="project" value="UniProtKB-KW"/>
</dbReference>
<dbReference type="Gene3D" id="1.10.287.130">
    <property type="match status" value="1"/>
</dbReference>
<feature type="domain" description="Histidine kinase" evidence="10">
    <location>
        <begin position="371"/>
        <end position="592"/>
    </location>
</feature>
<comment type="catalytic activity">
    <reaction evidence="1">
        <text>ATP + protein L-histidine = ADP + protein N-phospho-L-histidine.</text>
        <dbReference type="EC" id="2.7.13.3"/>
    </reaction>
</comment>
<keyword evidence="6 11" id="KW-0418">Kinase</keyword>
<comment type="caution">
    <text evidence="11">The sequence shown here is derived from an EMBL/GenBank/DDBJ whole genome shotgun (WGS) entry which is preliminary data.</text>
</comment>
<evidence type="ECO:0000256" key="2">
    <source>
        <dbReference type="ARBA" id="ARBA00012438"/>
    </source>
</evidence>
<evidence type="ECO:0000313" key="11">
    <source>
        <dbReference type="EMBL" id="PPL15972.1"/>
    </source>
</evidence>
<dbReference type="Proteomes" id="UP000242231">
    <property type="component" value="Unassembled WGS sequence"/>
</dbReference>
<evidence type="ECO:0000259" key="10">
    <source>
        <dbReference type="PROSITE" id="PS50109"/>
    </source>
</evidence>
<dbReference type="Pfam" id="PF00512">
    <property type="entry name" value="HisKA"/>
    <property type="match status" value="1"/>
</dbReference>
<dbReference type="SUPFAM" id="SSF53850">
    <property type="entry name" value="Periplasmic binding protein-like II"/>
    <property type="match status" value="1"/>
</dbReference>
<evidence type="ECO:0000256" key="3">
    <source>
        <dbReference type="ARBA" id="ARBA00022553"/>
    </source>
</evidence>
<dbReference type="GO" id="GO:0000155">
    <property type="term" value="F:phosphorelay sensor kinase activity"/>
    <property type="evidence" value="ECO:0007669"/>
    <property type="project" value="InterPro"/>
</dbReference>
<evidence type="ECO:0000256" key="1">
    <source>
        <dbReference type="ARBA" id="ARBA00000085"/>
    </source>
</evidence>
<dbReference type="Pfam" id="PF12974">
    <property type="entry name" value="Phosphonate-bd"/>
    <property type="match status" value="1"/>
</dbReference>
<protein>
    <recommendedName>
        <fullName evidence="2">histidine kinase</fullName>
        <ecNumber evidence="2">2.7.13.3</ecNumber>
    </recommendedName>
</protein>
<dbReference type="InterPro" id="IPR005467">
    <property type="entry name" value="His_kinase_dom"/>
</dbReference>
<evidence type="ECO:0000256" key="6">
    <source>
        <dbReference type="ARBA" id="ARBA00022777"/>
    </source>
</evidence>
<name>A0A2P5TL39_9GAMM</name>
<dbReference type="PROSITE" id="PS50109">
    <property type="entry name" value="HIS_KIN"/>
    <property type="match status" value="1"/>
</dbReference>
<evidence type="ECO:0000313" key="12">
    <source>
        <dbReference type="Proteomes" id="UP000242231"/>
    </source>
</evidence>
<evidence type="ECO:0000256" key="8">
    <source>
        <dbReference type="ARBA" id="ARBA00023012"/>
    </source>
</evidence>
<dbReference type="InterPro" id="IPR036890">
    <property type="entry name" value="HATPase_C_sf"/>
</dbReference>
<gene>
    <name evidence="11" type="ORF">UN63_10795</name>
</gene>
<dbReference type="PRINTS" id="PR00344">
    <property type="entry name" value="BCTRLSENSOR"/>
</dbReference>
<dbReference type="SUPFAM" id="SSF55874">
    <property type="entry name" value="ATPase domain of HSP90 chaperone/DNA topoisomerase II/histidine kinase"/>
    <property type="match status" value="1"/>
</dbReference>
<dbReference type="SMART" id="SM00388">
    <property type="entry name" value="HisKA"/>
    <property type="match status" value="1"/>
</dbReference>
<evidence type="ECO:0000256" key="7">
    <source>
        <dbReference type="ARBA" id="ARBA00022840"/>
    </source>
</evidence>
<dbReference type="PANTHER" id="PTHR43065">
    <property type="entry name" value="SENSOR HISTIDINE KINASE"/>
    <property type="match status" value="1"/>
</dbReference>
<dbReference type="CDD" id="cd00082">
    <property type="entry name" value="HisKA"/>
    <property type="match status" value="1"/>
</dbReference>
<keyword evidence="5" id="KW-0547">Nucleotide-binding</keyword>
<dbReference type="InterPro" id="IPR036097">
    <property type="entry name" value="HisK_dim/P_sf"/>
</dbReference>
<dbReference type="SMART" id="SM00387">
    <property type="entry name" value="HATPase_c"/>
    <property type="match status" value="1"/>
</dbReference>
<keyword evidence="7" id="KW-0067">ATP-binding</keyword>
<keyword evidence="3" id="KW-0597">Phosphoprotein</keyword>
<sequence>MANRRSRLRLRKGPLCHGLILWLLLLLSSQALADQYRVGFLAFRGEAQARAEWAPTLSALNGALTGHRFEGRYLTQQQLDEALAAGQLDFVVTNPAHFVLNRGRGLNWLASYLDPHYGQARESVAATLLVRADSGITVPEQLRGQLVGAVHKQAFGGYLLVAEQLRRRGILPAELNFRFTGYPVDALVYLLRDGALTAAMLPTCLLESMAQEGLIEAADFRALMVEDDAVCMRSTPLYPGWSFAAVGAVDEGVLRAISRALLNLEHQGRPLWGAAIRLDEVERLLADWQLGPASDPASILRLLRQLLDRYWPFLAALVIVVLAMLLHHYRVTLLLLRRTQERDKLHDLMQHKEQELAQARQRILVGEMATGLAHELNQPLSAIQAYAQAGELVSDTGPQQEAFGHIVAETERGAAIIRRFRQWATQPLPCAEAFEPADLCRELVARIGPRAEAKGVRLSARTEAGTLLSVRPAVEQILNNLLGNALDAHARLANGHETHGCATHDHTSSGGIMLLTAHHEVGGWRLTVEDDAGGVDNSIIEAMQQSLPASHYHGMGIGLLVSHRLALRLGGRLTLVNTGRGTRATLFLPEEA</sequence>
<dbReference type="InterPro" id="IPR004358">
    <property type="entry name" value="Sig_transdc_His_kin-like_C"/>
</dbReference>
<dbReference type="AlphaFoldDB" id="A0A2P5TL39"/>
<keyword evidence="12" id="KW-1185">Reference proteome</keyword>
<dbReference type="SUPFAM" id="SSF47384">
    <property type="entry name" value="Homodimeric domain of signal transducing histidine kinase"/>
    <property type="match status" value="1"/>
</dbReference>
<proteinExistence type="predicted"/>
<dbReference type="InterPro" id="IPR003661">
    <property type="entry name" value="HisK_dim/P_dom"/>
</dbReference>
<dbReference type="Gene3D" id="3.30.565.10">
    <property type="entry name" value="Histidine kinase-like ATPase, C-terminal domain"/>
    <property type="match status" value="1"/>
</dbReference>
<keyword evidence="9" id="KW-1133">Transmembrane helix</keyword>
<dbReference type="InterPro" id="IPR003594">
    <property type="entry name" value="HATPase_dom"/>
</dbReference>
<keyword evidence="8" id="KW-0902">Two-component regulatory system</keyword>
<accession>A0A2P5TL39</accession>
<feature type="transmembrane region" description="Helical" evidence="9">
    <location>
        <begin position="310"/>
        <end position="329"/>
    </location>
</feature>
<evidence type="ECO:0000256" key="9">
    <source>
        <dbReference type="SAM" id="Phobius"/>
    </source>
</evidence>
<keyword evidence="9" id="KW-0472">Membrane</keyword>